<keyword evidence="3" id="KW-1185">Reference proteome</keyword>
<feature type="transmembrane region" description="Helical" evidence="1">
    <location>
        <begin position="145"/>
        <end position="169"/>
    </location>
</feature>
<protein>
    <submittedName>
        <fullName evidence="2">Uncharacterized protein</fullName>
    </submittedName>
</protein>
<reference evidence="2 3" key="1">
    <citation type="submission" date="2016-08" db="EMBL/GenBank/DDBJ databases">
        <title>Genomes of anaerobic fungi encode conserved fungal cellulosomes for biomass hydrolysis.</title>
        <authorList>
            <consortium name="DOE Joint Genome Institute"/>
            <person name="Haitjema C.H."/>
            <person name="Gilmore S.P."/>
            <person name="Henske J.K."/>
            <person name="Solomon K.V."/>
            <person name="De Groot R."/>
            <person name="Kuo A."/>
            <person name="Mondo S.J."/>
            <person name="Salamov A.A."/>
            <person name="Labutti K."/>
            <person name="Zhao Z."/>
            <person name="Chiniquy J."/>
            <person name="Barry K."/>
            <person name="Brewer H.M."/>
            <person name="Purvine S.O."/>
            <person name="Wright A.T."/>
            <person name="Boxma B."/>
            <person name="Van Alen T."/>
            <person name="Hackstein J.H."/>
            <person name="Baker S.E."/>
            <person name="Grigoriev I.V."/>
            <person name="O'Malley M.A."/>
        </authorList>
    </citation>
    <scope>NUCLEOTIDE SEQUENCE [LARGE SCALE GENOMIC DNA]</scope>
    <source>
        <strain evidence="3">finn</strain>
    </source>
</reference>
<dbReference type="PANTHER" id="PTHR31600:SF2">
    <property type="entry name" value="GAMETE ENRICHED GENE 10 PROTEIN-RELATED"/>
    <property type="match status" value="1"/>
</dbReference>
<accession>A0A1Y1VBX2</accession>
<dbReference type="InterPro" id="IPR052994">
    <property type="entry name" value="Tiny_macrocysts_regulators"/>
</dbReference>
<evidence type="ECO:0000313" key="3">
    <source>
        <dbReference type="Proteomes" id="UP000193719"/>
    </source>
</evidence>
<feature type="transmembrane region" description="Helical" evidence="1">
    <location>
        <begin position="181"/>
        <end position="202"/>
    </location>
</feature>
<feature type="transmembrane region" description="Helical" evidence="1">
    <location>
        <begin position="971"/>
        <end position="991"/>
    </location>
</feature>
<organism evidence="2 3">
    <name type="scientific">Piromyces finnis</name>
    <dbReference type="NCBI Taxonomy" id="1754191"/>
    <lineage>
        <taxon>Eukaryota</taxon>
        <taxon>Fungi</taxon>
        <taxon>Fungi incertae sedis</taxon>
        <taxon>Chytridiomycota</taxon>
        <taxon>Chytridiomycota incertae sedis</taxon>
        <taxon>Neocallimastigomycetes</taxon>
        <taxon>Neocallimastigales</taxon>
        <taxon>Neocallimastigaceae</taxon>
        <taxon>Piromyces</taxon>
    </lineage>
</organism>
<dbReference type="Proteomes" id="UP000193719">
    <property type="component" value="Unassembled WGS sequence"/>
</dbReference>
<proteinExistence type="predicted"/>
<sequence>MSEIESLNNNEDKNDETKKEEVYNTGLGAQGNIEETIFSLLYIMVKENSFPQILAIICLIVEDYQVLNFVFRTEWFPTMPHIVPILVDVLSFEMASVSAFRVLMVIMFIFVIAVISSAVYVAISFHAGRFKSLWPILILRNITTFLMSIFYIPGVHIFIGFIVCSNGYLVRFEEEKCYTPIHLPFFICSIIGLCLFIPYTVLMSSVFVDPLPYNKGNPLTKASGREDLIYCLYRLTLIVIENSTKVLWKSSAPSLYLLCIGIIYMDFKVLRHQPLHNETFNRIRAGIWLGIFLSTFPAIICTLMDEPPKSDWPWIISLLLNIPGFLSGFFMSIKFNKYITSGIYKRLREKKEHNDLMIEKMKNNEIDPEDIEHEDVMRSLERISTNKFTREKIKVFKCEEDCELVCRFVRNNRNPEAYLLMRMLFDEGIKQYPKDAFVFIQYCYYLFSMQNFNKDYSLLDDSKNCVTPYQLLERAAKLKPAFDNRFFISFAAQTMEQIKKSKELDSSKIDISTFVELKTLESSAIKFHLNTLSEFKSLFKKLKESTNPKDCINYTSSLKKISEVQSLADEQYRKLLTKFTGNKDVRQMYYLLLSEVLNLPEQAAKYHFDEKILKMVNDKTNNENTEIYSKNKLNNREIINNNDETNQEISKGSTLNDSKSNNKYDRELIKELGYRKNMKKVFIKPIDKYTFYFDIIIYINFLILSVGSIIIIFLSLNISNNLNEFEISLKSSYLVESLCEKYRIMHLSAICNRKDIWNEKVLETKPFLEDINNNLLDSLKRYSSYDPTDNNINLLYSDQIKHVKENFNVYQIGYMVDRMSTFIETTEYDFNNTQNLIFDTPLRFFIDNEKENFNTIFQEVSKIELNEINNKFNLEVYIIISVTSFITVLYICATFFSLNPLLKLINKMQIEVLRMFRHIPTEYIDNLIAKFDEQTEIIYLNFNVADDNKSINKKDEYSLNSKNSKNKFRRCYTSLVIFILCGGIVFIPTYVNIPNQTSLINLIHNASQRLQLIKSSYIFTLETKIQDRMTYLPGESERLLTASIDSLKKIQHNIRYGKYKAPPSIKIEVLKDLILNPSCKRETQEECDTREFNQEIGYSKNIAELPLDDLINYYIRVSEAYITNNQNNNFTDYYDTQSCCQTIQNINEDKEIQLQQKLQEDIIYGLEKFDHIIIEELKGKNTLCIELTIIFIVVCLIINIMVYRVNIKSVMNEKKHEMNDLITLAFMIPRDVINKVSLYKKFIETGETNDD</sequence>
<comment type="caution">
    <text evidence="2">The sequence shown here is derived from an EMBL/GenBank/DDBJ whole genome shotgun (WGS) entry which is preliminary data.</text>
</comment>
<feature type="transmembrane region" description="Helical" evidence="1">
    <location>
        <begin position="102"/>
        <end position="125"/>
    </location>
</feature>
<feature type="transmembrane region" description="Helical" evidence="1">
    <location>
        <begin position="689"/>
        <end position="716"/>
    </location>
</feature>
<evidence type="ECO:0000256" key="1">
    <source>
        <dbReference type="SAM" id="Phobius"/>
    </source>
</evidence>
<feature type="transmembrane region" description="Helical" evidence="1">
    <location>
        <begin position="1187"/>
        <end position="1205"/>
    </location>
</feature>
<dbReference type="PANTHER" id="PTHR31600">
    <property type="entry name" value="TINY MACROCYSTS PROTEIN B-RELATED"/>
    <property type="match status" value="1"/>
</dbReference>
<dbReference type="AlphaFoldDB" id="A0A1Y1VBX2"/>
<dbReference type="STRING" id="1754191.A0A1Y1VBX2"/>
<keyword evidence="1" id="KW-1133">Transmembrane helix</keyword>
<feature type="transmembrane region" description="Helical" evidence="1">
    <location>
        <begin position="253"/>
        <end position="270"/>
    </location>
</feature>
<evidence type="ECO:0000313" key="2">
    <source>
        <dbReference type="EMBL" id="ORX52160.1"/>
    </source>
</evidence>
<name>A0A1Y1VBX2_9FUNG</name>
<keyword evidence="1" id="KW-0812">Transmembrane</keyword>
<dbReference type="OrthoDB" id="2137330at2759"/>
<keyword evidence="1" id="KW-0472">Membrane</keyword>
<reference evidence="2 3" key="2">
    <citation type="submission" date="2016-08" db="EMBL/GenBank/DDBJ databases">
        <title>Pervasive Adenine N6-methylation of Active Genes in Fungi.</title>
        <authorList>
            <consortium name="DOE Joint Genome Institute"/>
            <person name="Mondo S.J."/>
            <person name="Dannebaum R.O."/>
            <person name="Kuo R.C."/>
            <person name="Labutti K."/>
            <person name="Haridas S."/>
            <person name="Kuo A."/>
            <person name="Salamov A."/>
            <person name="Ahrendt S.R."/>
            <person name="Lipzen A."/>
            <person name="Sullivan W."/>
            <person name="Andreopoulos W.B."/>
            <person name="Clum A."/>
            <person name="Lindquist E."/>
            <person name="Daum C."/>
            <person name="Ramamoorthy G.K."/>
            <person name="Gryganskyi A."/>
            <person name="Culley D."/>
            <person name="Magnuson J.K."/>
            <person name="James T.Y."/>
            <person name="O'Malley M.A."/>
            <person name="Stajich J.E."/>
            <person name="Spatafora J.W."/>
            <person name="Visel A."/>
            <person name="Grigoriev I.V."/>
        </authorList>
    </citation>
    <scope>NUCLEOTIDE SEQUENCE [LARGE SCALE GENOMIC DNA]</scope>
    <source>
        <strain evidence="3">finn</strain>
    </source>
</reference>
<feature type="transmembrane region" description="Helical" evidence="1">
    <location>
        <begin position="282"/>
        <end position="300"/>
    </location>
</feature>
<feature type="transmembrane region" description="Helical" evidence="1">
    <location>
        <begin position="876"/>
        <end position="898"/>
    </location>
</feature>
<dbReference type="EMBL" id="MCFH01000016">
    <property type="protein sequence ID" value="ORX52160.1"/>
    <property type="molecule type" value="Genomic_DNA"/>
</dbReference>
<gene>
    <name evidence="2" type="ORF">BCR36DRAFT_582656</name>
</gene>
<feature type="transmembrane region" description="Helical" evidence="1">
    <location>
        <begin position="312"/>
        <end position="333"/>
    </location>
</feature>